<keyword evidence="3" id="KW-1185">Reference proteome</keyword>
<gene>
    <name evidence="2" type="ORF">ACFTOW_12050</name>
</gene>
<dbReference type="EMBL" id="JBHUDD010000059">
    <property type="protein sequence ID" value="MFD1510133.1"/>
    <property type="molecule type" value="Genomic_DNA"/>
</dbReference>
<feature type="domain" description="Transglutaminase-like" evidence="1">
    <location>
        <begin position="158"/>
        <end position="218"/>
    </location>
</feature>
<evidence type="ECO:0000313" key="3">
    <source>
        <dbReference type="Proteomes" id="UP001597186"/>
    </source>
</evidence>
<dbReference type="RefSeq" id="WP_379916001.1">
    <property type="nucleotide sequence ID" value="NZ_JBHUDD010000059.1"/>
</dbReference>
<organism evidence="2 3">
    <name type="scientific">Lacimonas salitolerans</name>
    <dbReference type="NCBI Taxonomy" id="1323750"/>
    <lineage>
        <taxon>Bacteria</taxon>
        <taxon>Pseudomonadati</taxon>
        <taxon>Pseudomonadota</taxon>
        <taxon>Alphaproteobacteria</taxon>
        <taxon>Rhodobacterales</taxon>
        <taxon>Paracoccaceae</taxon>
        <taxon>Lacimonas</taxon>
    </lineage>
</organism>
<accession>A0ABW4EJH0</accession>
<comment type="caution">
    <text evidence="2">The sequence shown here is derived from an EMBL/GenBank/DDBJ whole genome shotgun (WGS) entry which is preliminary data.</text>
</comment>
<dbReference type="Pfam" id="PF01841">
    <property type="entry name" value="Transglut_core"/>
    <property type="match status" value="1"/>
</dbReference>
<dbReference type="Gene3D" id="2.60.40.2250">
    <property type="match status" value="1"/>
</dbReference>
<sequence>MRLNIDVYMDYQTAPSDPVLLAVTAAQTEGQTVLQSDLEVEGATLRWIDGAGQRGRMVWAFVPGERLQLRYKALVEVTRATVPLDRLAPTRFPDLPGGVIPYLRPSRFCPSDLFVSFVAKQFGHLDGGAKVAAMRDWVAGALTYVPGSSTGTTTAIDTFVTREGVCRDYAHVMCSLARAANIPARYVSGYGPQVNPPDFHALAEVWLDGAWHLVDPTGTSTPSDLAVIGSGRDAADVSFMETENFAQAIYQRIEVSQV</sequence>
<dbReference type="SMART" id="SM00460">
    <property type="entry name" value="TGc"/>
    <property type="match status" value="1"/>
</dbReference>
<evidence type="ECO:0000259" key="1">
    <source>
        <dbReference type="SMART" id="SM00460"/>
    </source>
</evidence>
<dbReference type="InterPro" id="IPR038765">
    <property type="entry name" value="Papain-like_cys_pep_sf"/>
</dbReference>
<reference evidence="3" key="1">
    <citation type="journal article" date="2019" name="Int. J. Syst. Evol. Microbiol.">
        <title>The Global Catalogue of Microorganisms (GCM) 10K type strain sequencing project: providing services to taxonomists for standard genome sequencing and annotation.</title>
        <authorList>
            <consortium name="The Broad Institute Genomics Platform"/>
            <consortium name="The Broad Institute Genome Sequencing Center for Infectious Disease"/>
            <person name="Wu L."/>
            <person name="Ma J."/>
        </authorList>
    </citation>
    <scope>NUCLEOTIDE SEQUENCE [LARGE SCALE GENOMIC DNA]</scope>
    <source>
        <strain evidence="3">CGMCC 1.12477</strain>
    </source>
</reference>
<dbReference type="SUPFAM" id="SSF54001">
    <property type="entry name" value="Cysteine proteinases"/>
    <property type="match status" value="1"/>
</dbReference>
<dbReference type="PANTHER" id="PTHR33490">
    <property type="entry name" value="BLR5614 PROTEIN-RELATED"/>
    <property type="match status" value="1"/>
</dbReference>
<dbReference type="Proteomes" id="UP001597186">
    <property type="component" value="Unassembled WGS sequence"/>
</dbReference>
<dbReference type="PANTHER" id="PTHR33490:SF12">
    <property type="entry name" value="BLL5557 PROTEIN"/>
    <property type="match status" value="1"/>
</dbReference>
<protein>
    <submittedName>
        <fullName evidence="2">Transglutaminase family protein</fullName>
    </submittedName>
</protein>
<evidence type="ECO:0000313" key="2">
    <source>
        <dbReference type="EMBL" id="MFD1510133.1"/>
    </source>
</evidence>
<dbReference type="Gene3D" id="3.10.620.30">
    <property type="match status" value="1"/>
</dbReference>
<proteinExistence type="predicted"/>
<name>A0ABW4EJH0_9RHOB</name>
<dbReference type="InterPro" id="IPR002931">
    <property type="entry name" value="Transglutaminase-like"/>
</dbReference>